<feature type="domain" description="DUF7492" evidence="3">
    <location>
        <begin position="26"/>
        <end position="305"/>
    </location>
</feature>
<feature type="region of interest" description="Disordered" evidence="1">
    <location>
        <begin position="358"/>
        <end position="385"/>
    </location>
</feature>
<evidence type="ECO:0000313" key="5">
    <source>
        <dbReference type="Proteomes" id="UP001642502"/>
    </source>
</evidence>
<proteinExistence type="predicted"/>
<gene>
    <name evidence="4" type="ORF">SEPCBS119000_003109</name>
</gene>
<protein>
    <recommendedName>
        <fullName evidence="3">DUF7492 domain-containing protein</fullName>
    </recommendedName>
</protein>
<name>A0ABP0DP18_9PEZI</name>
<evidence type="ECO:0000259" key="3">
    <source>
        <dbReference type="Pfam" id="PF24320"/>
    </source>
</evidence>
<comment type="caution">
    <text evidence="4">The sequence shown here is derived from an EMBL/GenBank/DDBJ whole genome shotgun (WGS) entry which is preliminary data.</text>
</comment>
<dbReference type="EMBL" id="CAWUON010000037">
    <property type="protein sequence ID" value="CAK7268531.1"/>
    <property type="molecule type" value="Genomic_DNA"/>
</dbReference>
<evidence type="ECO:0000256" key="2">
    <source>
        <dbReference type="SAM" id="SignalP"/>
    </source>
</evidence>
<reference evidence="4 5" key="1">
    <citation type="submission" date="2024-01" db="EMBL/GenBank/DDBJ databases">
        <authorList>
            <person name="Allen C."/>
            <person name="Tagirdzhanova G."/>
        </authorList>
    </citation>
    <scope>NUCLEOTIDE SEQUENCE [LARGE SCALE GENOMIC DNA]</scope>
    <source>
        <strain evidence="4 5">CBS 119000</strain>
    </source>
</reference>
<feature type="compositionally biased region" description="Low complexity" evidence="1">
    <location>
        <begin position="358"/>
        <end position="382"/>
    </location>
</feature>
<keyword evidence="2" id="KW-0732">Signal</keyword>
<dbReference type="Pfam" id="PF24320">
    <property type="entry name" value="DUF7492"/>
    <property type="match status" value="1"/>
</dbReference>
<evidence type="ECO:0000313" key="4">
    <source>
        <dbReference type="EMBL" id="CAK7268531.1"/>
    </source>
</evidence>
<feature type="signal peptide" evidence="2">
    <location>
        <begin position="1"/>
        <end position="28"/>
    </location>
</feature>
<dbReference type="InterPro" id="IPR055915">
    <property type="entry name" value="DUF7492"/>
</dbReference>
<organism evidence="4 5">
    <name type="scientific">Sporothrix epigloea</name>
    <dbReference type="NCBI Taxonomy" id="1892477"/>
    <lineage>
        <taxon>Eukaryota</taxon>
        <taxon>Fungi</taxon>
        <taxon>Dikarya</taxon>
        <taxon>Ascomycota</taxon>
        <taxon>Pezizomycotina</taxon>
        <taxon>Sordariomycetes</taxon>
        <taxon>Sordariomycetidae</taxon>
        <taxon>Ophiostomatales</taxon>
        <taxon>Ophiostomataceae</taxon>
        <taxon>Sporothrix</taxon>
    </lineage>
</organism>
<evidence type="ECO:0000256" key="1">
    <source>
        <dbReference type="SAM" id="MobiDB-lite"/>
    </source>
</evidence>
<keyword evidence="5" id="KW-1185">Reference proteome</keyword>
<sequence>MTQSISDRSSIFMVFISLFLLAVQPVSAHSWVEQLKTIAPNGTLSSAVGYIRGYVSREMPGFYDDMDNFMIPPNGRPTGNEILANDSLCHPSQTIGNYTADFPMLTVTPGGFIALQYQENGHVTLPNVNPTKPLNRGTVYIYGTTQPSSNELFLNVFQNWTADGTGGDGRGRLLATRNFDDGQCYQINNDKISVSRQVQFKKEAQNPQGADLWCQNDIQLPSDLAIGTNYTLYWIWNWPTFNVAGSPTDVPSAGYNVTLLQHYTSCMEVSVVAGSGSGNGGGSKAIAKNMASSFAHGQDLNNAAVLRQLEVGAFQVNVHASDSSTNSLQTSADSTATVSISAATASSSAVREKTVTVTVTETQQPVSPTGTESASASTTTSSIKPGRRTETITTYSTTFVTETLPPASFPNSVISSTISIGDEDIASFTAPITTTAAFIPTPGQKITVRPFLTASAGSGSASTLLRVRRSSVAQ</sequence>
<dbReference type="Proteomes" id="UP001642502">
    <property type="component" value="Unassembled WGS sequence"/>
</dbReference>
<feature type="chain" id="PRO_5046889352" description="DUF7492 domain-containing protein" evidence="2">
    <location>
        <begin position="29"/>
        <end position="474"/>
    </location>
</feature>
<accession>A0ABP0DP18</accession>